<evidence type="ECO:0000313" key="8">
    <source>
        <dbReference type="EMBL" id="CAJ1923282.1"/>
    </source>
</evidence>
<keyword evidence="10" id="KW-1185">Reference proteome</keyword>
<evidence type="ECO:0000256" key="2">
    <source>
        <dbReference type="PROSITE-ProRule" id="PRU00285"/>
    </source>
</evidence>
<dbReference type="EMBL" id="CAKOGP040000002">
    <property type="protein sequence ID" value="CAJ1923264.1"/>
    <property type="molecule type" value="Genomic_DNA"/>
</dbReference>
<accession>A0AAD2CFF5</accession>
<dbReference type="Gene3D" id="2.60.40.790">
    <property type="match status" value="1"/>
</dbReference>
<gene>
    <name evidence="6" type="ORF">CYCCA115_LOCUS1019</name>
    <name evidence="7" type="ORF">CYCCA115_LOCUS1020</name>
    <name evidence="8" type="ORF">CYCCA115_LOCUS1021</name>
    <name evidence="9" type="ORF">CYCCA115_LOCUS1022</name>
</gene>
<feature type="domain" description="SHSP" evidence="5">
    <location>
        <begin position="30"/>
        <end position="145"/>
    </location>
</feature>
<dbReference type="PROSITE" id="PS01031">
    <property type="entry name" value="SHSP"/>
    <property type="match status" value="1"/>
</dbReference>
<evidence type="ECO:0000256" key="1">
    <source>
        <dbReference type="ARBA" id="ARBA00023016"/>
    </source>
</evidence>
<dbReference type="EMBL" id="CAKOGP040000002">
    <property type="protein sequence ID" value="CAJ1923282.1"/>
    <property type="molecule type" value="Genomic_DNA"/>
</dbReference>
<organism evidence="6 10">
    <name type="scientific">Cylindrotheca closterium</name>
    <dbReference type="NCBI Taxonomy" id="2856"/>
    <lineage>
        <taxon>Eukaryota</taxon>
        <taxon>Sar</taxon>
        <taxon>Stramenopiles</taxon>
        <taxon>Ochrophyta</taxon>
        <taxon>Bacillariophyta</taxon>
        <taxon>Bacillariophyceae</taxon>
        <taxon>Bacillariophycidae</taxon>
        <taxon>Bacillariales</taxon>
        <taxon>Bacillariaceae</taxon>
        <taxon>Cylindrotheca</taxon>
    </lineage>
</organism>
<protein>
    <recommendedName>
        <fullName evidence="5">SHSP domain-containing protein</fullName>
    </recommendedName>
</protein>
<evidence type="ECO:0000259" key="5">
    <source>
        <dbReference type="PROSITE" id="PS01031"/>
    </source>
</evidence>
<dbReference type="InterPro" id="IPR002068">
    <property type="entry name" value="A-crystallin/Hsp20_dom"/>
</dbReference>
<dbReference type="EMBL" id="CAKOGP040000002">
    <property type="protein sequence ID" value="CAJ1923301.1"/>
    <property type="molecule type" value="Genomic_DNA"/>
</dbReference>
<comment type="caution">
    <text evidence="6">The sequence shown here is derived from an EMBL/GenBank/DDBJ whole genome shotgun (WGS) entry which is preliminary data.</text>
</comment>
<evidence type="ECO:0000256" key="4">
    <source>
        <dbReference type="SAM" id="MobiDB-lite"/>
    </source>
</evidence>
<sequence length="152" mass="16958">MSLLRYDPFTSAFDDGFDRSPYYRNEQSLMPRRSGWQPSGMTSHENDKNYVFQVDLPGVKADDLKMKLDDTHRGHTTLHLSGGRQFQSKDGTSFETSSFERQFSIGSSNVDKEKIGADLRDGVLTITVPKTEEPEKASPTYIPITSGAAASE</sequence>
<dbReference type="AlphaFoldDB" id="A0AAD2CFF5"/>
<comment type="similarity">
    <text evidence="2 3">Belongs to the small heat shock protein (HSP20) family.</text>
</comment>
<evidence type="ECO:0000313" key="7">
    <source>
        <dbReference type="EMBL" id="CAJ1923264.1"/>
    </source>
</evidence>
<keyword evidence="1" id="KW-0346">Stress response</keyword>
<evidence type="ECO:0000313" key="6">
    <source>
        <dbReference type="EMBL" id="CAJ1923243.1"/>
    </source>
</evidence>
<evidence type="ECO:0000256" key="3">
    <source>
        <dbReference type="RuleBase" id="RU003616"/>
    </source>
</evidence>
<evidence type="ECO:0000313" key="10">
    <source>
        <dbReference type="Proteomes" id="UP001295423"/>
    </source>
</evidence>
<evidence type="ECO:0000313" key="9">
    <source>
        <dbReference type="EMBL" id="CAJ1923301.1"/>
    </source>
</evidence>
<dbReference type="CDD" id="cd06464">
    <property type="entry name" value="ACD_sHsps-like"/>
    <property type="match status" value="1"/>
</dbReference>
<dbReference type="InterPro" id="IPR008978">
    <property type="entry name" value="HSP20-like_chaperone"/>
</dbReference>
<name>A0AAD2CFF5_9STRA</name>
<dbReference type="SUPFAM" id="SSF49764">
    <property type="entry name" value="HSP20-like chaperones"/>
    <property type="match status" value="1"/>
</dbReference>
<dbReference type="InterPro" id="IPR031107">
    <property type="entry name" value="Small_HSP"/>
</dbReference>
<dbReference type="EMBL" id="CAKOGP040000002">
    <property type="protein sequence ID" value="CAJ1923243.1"/>
    <property type="molecule type" value="Genomic_DNA"/>
</dbReference>
<proteinExistence type="inferred from homology"/>
<dbReference type="Proteomes" id="UP001295423">
    <property type="component" value="Unassembled WGS sequence"/>
</dbReference>
<reference evidence="6" key="1">
    <citation type="submission" date="2023-08" db="EMBL/GenBank/DDBJ databases">
        <authorList>
            <person name="Audoor S."/>
            <person name="Bilcke G."/>
        </authorList>
    </citation>
    <scope>NUCLEOTIDE SEQUENCE</scope>
</reference>
<dbReference type="Pfam" id="PF00011">
    <property type="entry name" value="HSP20"/>
    <property type="match status" value="1"/>
</dbReference>
<dbReference type="PANTHER" id="PTHR11527">
    <property type="entry name" value="HEAT-SHOCK PROTEIN 20 FAMILY MEMBER"/>
    <property type="match status" value="1"/>
</dbReference>
<feature type="region of interest" description="Disordered" evidence="4">
    <location>
        <begin position="130"/>
        <end position="152"/>
    </location>
</feature>